<dbReference type="CDD" id="cd00060">
    <property type="entry name" value="FHA"/>
    <property type="match status" value="1"/>
</dbReference>
<dbReference type="EMBL" id="VDUX01000007">
    <property type="protein sequence ID" value="TXL57545.1"/>
    <property type="molecule type" value="Genomic_DNA"/>
</dbReference>
<organism evidence="3 4">
    <name type="scientific">Aeromicrobium terrae</name>
    <dbReference type="NCBI Taxonomy" id="2498846"/>
    <lineage>
        <taxon>Bacteria</taxon>
        <taxon>Bacillati</taxon>
        <taxon>Actinomycetota</taxon>
        <taxon>Actinomycetes</taxon>
        <taxon>Propionibacteriales</taxon>
        <taxon>Nocardioidaceae</taxon>
        <taxon>Aeromicrobium</taxon>
    </lineage>
</organism>
<dbReference type="Gene3D" id="2.60.200.20">
    <property type="match status" value="1"/>
</dbReference>
<evidence type="ECO:0000256" key="1">
    <source>
        <dbReference type="ARBA" id="ARBA00022553"/>
    </source>
</evidence>
<evidence type="ECO:0000313" key="4">
    <source>
        <dbReference type="Proteomes" id="UP000321571"/>
    </source>
</evidence>
<evidence type="ECO:0000313" key="3">
    <source>
        <dbReference type="EMBL" id="TXL57545.1"/>
    </source>
</evidence>
<dbReference type="Pfam" id="PF00498">
    <property type="entry name" value="FHA"/>
    <property type="match status" value="1"/>
</dbReference>
<proteinExistence type="predicted"/>
<gene>
    <name evidence="3" type="ORF">FHP06_13745</name>
</gene>
<dbReference type="SUPFAM" id="SSF49879">
    <property type="entry name" value="SMAD/FHA domain"/>
    <property type="match status" value="1"/>
</dbReference>
<protein>
    <submittedName>
        <fullName evidence="3">DUF2662 domain-containing protein</fullName>
    </submittedName>
</protein>
<dbReference type="Proteomes" id="UP000321571">
    <property type="component" value="Unassembled WGS sequence"/>
</dbReference>
<keyword evidence="1" id="KW-0597">Phosphoprotein</keyword>
<name>A0A5C8NFF8_9ACTN</name>
<dbReference type="AlphaFoldDB" id="A0A5C8NFF8"/>
<evidence type="ECO:0000259" key="2">
    <source>
        <dbReference type="PROSITE" id="PS50006"/>
    </source>
</evidence>
<dbReference type="InterPro" id="IPR022128">
    <property type="entry name" value="FhaA_N"/>
</dbReference>
<accession>A0A5C8NFF8</accession>
<keyword evidence="4" id="KW-1185">Reference proteome</keyword>
<reference evidence="3 4" key="1">
    <citation type="submission" date="2019-06" db="EMBL/GenBank/DDBJ databases">
        <title>Aeromicrobium sp. nov., isolated from a maize field.</title>
        <authorList>
            <person name="Lin S.-Y."/>
            <person name="Tsai C.-F."/>
            <person name="Young C.-C."/>
        </authorList>
    </citation>
    <scope>NUCLEOTIDE SEQUENCE [LARGE SCALE GENOMIC DNA]</scope>
    <source>
        <strain evidence="3 4">CC-CFT486</strain>
    </source>
</reference>
<dbReference type="InterPro" id="IPR042287">
    <property type="entry name" value="FhaA_N_sf"/>
</dbReference>
<dbReference type="InterPro" id="IPR050923">
    <property type="entry name" value="Cell_Proc_Reg/RNA_Proc"/>
</dbReference>
<dbReference type="OrthoDB" id="151099at2"/>
<dbReference type="PANTHER" id="PTHR23308">
    <property type="entry name" value="NUCLEAR INHIBITOR OF PROTEIN PHOSPHATASE-1"/>
    <property type="match status" value="1"/>
</dbReference>
<dbReference type="InterPro" id="IPR000253">
    <property type="entry name" value="FHA_dom"/>
</dbReference>
<dbReference type="PROSITE" id="PS50006">
    <property type="entry name" value="FHA_DOMAIN"/>
    <property type="match status" value="1"/>
</dbReference>
<sequence length="242" mass="26230">MAGVLQRFEQRLEGAVTGAFARAFRSAVQPVEIAAALQREVDNSAHILSRERRLVPNDFTVELAPTDHERLTQFGDTLAAELAKLVEEHVKEQHYTLSGPLAIRFVEAPDLGTGRFRVKGRTNASVRPVEGQRMTETAIRSSDVVIEVNGMQHPLTPPGVVIGRSSDAALRIDDPGISRRHAEISVHEVDGTTVVTVKDLGSTNGVILNGHRVDKAPVRDGSEIRLGNTVITIRISTSEAPG</sequence>
<dbReference type="Pfam" id="PF12401">
    <property type="entry name" value="FhaA_N"/>
    <property type="match status" value="1"/>
</dbReference>
<feature type="domain" description="FHA" evidence="2">
    <location>
        <begin position="160"/>
        <end position="213"/>
    </location>
</feature>
<dbReference type="InterPro" id="IPR008984">
    <property type="entry name" value="SMAD_FHA_dom_sf"/>
</dbReference>
<dbReference type="SMART" id="SM00240">
    <property type="entry name" value="FHA"/>
    <property type="match status" value="1"/>
</dbReference>
<comment type="caution">
    <text evidence="3">The sequence shown here is derived from an EMBL/GenBank/DDBJ whole genome shotgun (WGS) entry which is preliminary data.</text>
</comment>
<dbReference type="RefSeq" id="WP_147687478.1">
    <property type="nucleotide sequence ID" value="NZ_VDUX01000007.1"/>
</dbReference>
<dbReference type="Gene3D" id="3.30.2320.60">
    <property type="entry name" value="FhaA, phosphopeptide-binding domain (DUF3662)"/>
    <property type="match status" value="1"/>
</dbReference>